<gene>
    <name evidence="4" type="ORF">MettiDRAFT_1234</name>
</gene>
<dbReference type="GO" id="GO:0015074">
    <property type="term" value="P:DNA integration"/>
    <property type="evidence" value="ECO:0007669"/>
    <property type="project" value="InterPro"/>
</dbReference>
<dbReference type="Gene3D" id="1.10.443.10">
    <property type="entry name" value="Intergrase catalytic core"/>
    <property type="match status" value="1"/>
</dbReference>
<evidence type="ECO:0000313" key="5">
    <source>
        <dbReference type="Proteomes" id="UP000019483"/>
    </source>
</evidence>
<evidence type="ECO:0000256" key="1">
    <source>
        <dbReference type="ARBA" id="ARBA00023172"/>
    </source>
</evidence>
<dbReference type="Proteomes" id="UP000019483">
    <property type="component" value="Unassembled WGS sequence"/>
</dbReference>
<keyword evidence="1" id="KW-0233">DNA recombination</keyword>
<accession>W9DNR1</accession>
<dbReference type="GO" id="GO:0003677">
    <property type="term" value="F:DNA binding"/>
    <property type="evidence" value="ECO:0007669"/>
    <property type="project" value="InterPro"/>
</dbReference>
<feature type="coiled-coil region" evidence="2">
    <location>
        <begin position="425"/>
        <end position="452"/>
    </location>
</feature>
<protein>
    <submittedName>
        <fullName evidence="4">Uncharacterized protein</fullName>
    </submittedName>
</protein>
<evidence type="ECO:0000313" key="4">
    <source>
        <dbReference type="EMBL" id="ETA67799.1"/>
    </source>
</evidence>
<dbReference type="RefSeq" id="WP_023844935.1">
    <property type="nucleotide sequence ID" value="NZ_AZAJ01000001.1"/>
</dbReference>
<evidence type="ECO:0000256" key="2">
    <source>
        <dbReference type="SAM" id="Coils"/>
    </source>
</evidence>
<comment type="caution">
    <text evidence="4">The sequence shown here is derived from an EMBL/GenBank/DDBJ whole genome shotgun (WGS) entry which is preliminary data.</text>
</comment>
<reference evidence="4 5" key="1">
    <citation type="submission" date="2013-08" db="EMBL/GenBank/DDBJ databases">
        <authorList>
            <consortium name="DOE Joint Genome Institute"/>
            <person name="Eisen J."/>
            <person name="Huntemann M."/>
            <person name="Han J."/>
            <person name="Chen A."/>
            <person name="Kyrpides N."/>
            <person name="Mavromatis K."/>
            <person name="Markowitz V."/>
            <person name="Palaniappan K."/>
            <person name="Ivanova N."/>
            <person name="Schaumberg A."/>
            <person name="Pati A."/>
            <person name="Liolios K."/>
            <person name="Nordberg H.P."/>
            <person name="Cantor M.N."/>
            <person name="Hua S.X."/>
            <person name="Woyke T."/>
        </authorList>
    </citation>
    <scope>NUCLEOTIDE SEQUENCE [LARGE SCALE GENOMIC DNA]</scope>
    <source>
        <strain evidence="4 5">DSM 2278</strain>
    </source>
</reference>
<dbReference type="SUPFAM" id="SSF56349">
    <property type="entry name" value="DNA breaking-rejoining enzymes"/>
    <property type="match status" value="1"/>
</dbReference>
<dbReference type="AlphaFoldDB" id="W9DNR1"/>
<organism evidence="4 5">
    <name type="scientific">Methanolobus tindarius DSM 2278</name>
    <dbReference type="NCBI Taxonomy" id="1090322"/>
    <lineage>
        <taxon>Archaea</taxon>
        <taxon>Methanobacteriati</taxon>
        <taxon>Methanobacteriota</taxon>
        <taxon>Stenosarchaea group</taxon>
        <taxon>Methanomicrobia</taxon>
        <taxon>Methanosarcinales</taxon>
        <taxon>Methanosarcinaceae</taxon>
        <taxon>Methanolobus</taxon>
    </lineage>
</organism>
<keyword evidence="5" id="KW-1185">Reference proteome</keyword>
<dbReference type="OrthoDB" id="125869at2157"/>
<keyword evidence="2" id="KW-0175">Coiled coil</keyword>
<dbReference type="GO" id="GO:0006310">
    <property type="term" value="P:DNA recombination"/>
    <property type="evidence" value="ECO:0007669"/>
    <property type="project" value="UniProtKB-KW"/>
</dbReference>
<dbReference type="EMBL" id="AZAJ01000001">
    <property type="protein sequence ID" value="ETA67799.1"/>
    <property type="molecule type" value="Genomic_DNA"/>
</dbReference>
<sequence length="545" mass="63509">MAAPKTANHFLSIDEIEADRKVKLWFKKKELKPKTKISYLHAMQQFCDLWEMTPSELFREAKADVKDPDLWVNEYCHIEKIIEFKDHLNNFKIGVKGGKGYARQTIKTKMNAVVEFYRKNGIEIGKDERYVKDGTLVQPQNRKIPDEAVMSDVTACKLDEFEEAFILGQSSSGLANADMANITIEQFKKGFRPETGVTLLHVTRVKTGVEFRTFFSIEATDSINRYIQKRQLKPDSYNRCVLTGHEKQKITSDDNYLFCQRSIAKQYLEPESEYMGKHTKYAEAQDKFEKAMARGDIEAMQQHKLVMEEWRKYKYETQEDIRKLTNAVIMKMYRKIATKSGHGGEKWEWDDVRGHKVRAFFGNSLLNFTNSKDKVKYLMGHKQSVVDDAYFKYTDEVLEDFYVSQCLPRLHFSDTKVYELDAPAKKKLLEENEALKAKVEAQDQQQAEMSERLSKLEILAEMRQRSVDSVTEIWDNHIEETKRDSEAEPISSQNLPQLPAKFEIKPQSKESIEREIKDLEWHLSKYPSEEGNTMLAKLREKLAGM</sequence>
<dbReference type="STRING" id="1090322.MettiDRAFT_1234"/>
<feature type="region of interest" description="Disordered" evidence="3">
    <location>
        <begin position="481"/>
        <end position="509"/>
    </location>
</feature>
<name>W9DNR1_METTI</name>
<dbReference type="InterPro" id="IPR011010">
    <property type="entry name" value="DNA_brk_join_enz"/>
</dbReference>
<proteinExistence type="predicted"/>
<evidence type="ECO:0000256" key="3">
    <source>
        <dbReference type="SAM" id="MobiDB-lite"/>
    </source>
</evidence>
<dbReference type="InterPro" id="IPR013762">
    <property type="entry name" value="Integrase-like_cat_sf"/>
</dbReference>